<dbReference type="Proteomes" id="UP000029492">
    <property type="component" value="Chromosome"/>
</dbReference>
<keyword evidence="3" id="KW-1185">Reference proteome</keyword>
<name>A0A089NW92_9HYPH</name>
<dbReference type="KEGG" id="mor:MOC_2353"/>
<dbReference type="AlphaFoldDB" id="A0A089NW92"/>
<reference evidence="2 3" key="1">
    <citation type="journal article" date="2014" name="PLoS ONE">
        <title>Genome Information of Methylobacterium oryzae, a Plant-Probiotic Methylotroph in the Phyllosphere.</title>
        <authorList>
            <person name="Kwak M.J."/>
            <person name="Jeong H."/>
            <person name="Madhaiyan M."/>
            <person name="Lee Y."/>
            <person name="Sa T.M."/>
            <person name="Oh T.K."/>
            <person name="Kim J.F."/>
        </authorList>
    </citation>
    <scope>NUCLEOTIDE SEQUENCE [LARGE SCALE GENOMIC DNA]</scope>
    <source>
        <strain evidence="2 3">CBMB20</strain>
    </source>
</reference>
<dbReference type="EMBL" id="CP003811">
    <property type="protein sequence ID" value="AIQ90108.1"/>
    <property type="molecule type" value="Genomic_DNA"/>
</dbReference>
<feature type="region of interest" description="Disordered" evidence="1">
    <location>
        <begin position="57"/>
        <end position="82"/>
    </location>
</feature>
<evidence type="ECO:0000313" key="2">
    <source>
        <dbReference type="EMBL" id="AIQ90108.1"/>
    </source>
</evidence>
<dbReference type="STRING" id="693986.MOC_2353"/>
<gene>
    <name evidence="2" type="ORF">MOC_2353</name>
</gene>
<organism evidence="2 3">
    <name type="scientific">Methylobacterium oryzae CBMB20</name>
    <dbReference type="NCBI Taxonomy" id="693986"/>
    <lineage>
        <taxon>Bacteria</taxon>
        <taxon>Pseudomonadati</taxon>
        <taxon>Pseudomonadota</taxon>
        <taxon>Alphaproteobacteria</taxon>
        <taxon>Hyphomicrobiales</taxon>
        <taxon>Methylobacteriaceae</taxon>
        <taxon>Methylobacterium</taxon>
    </lineage>
</organism>
<evidence type="ECO:0000256" key="1">
    <source>
        <dbReference type="SAM" id="MobiDB-lite"/>
    </source>
</evidence>
<protein>
    <submittedName>
        <fullName evidence="2">Protein of unassigned function</fullName>
    </submittedName>
</protein>
<evidence type="ECO:0000313" key="3">
    <source>
        <dbReference type="Proteomes" id="UP000029492"/>
    </source>
</evidence>
<accession>A0A089NW92</accession>
<dbReference type="HOGENOM" id="CLU_2233367_0_0_5"/>
<sequence>MTGGVSRSPAEPAGRCRGGASVVRLRNRRARRFRRPTKVRITTAWLSQARLRVLPRPTPAASQLQPSRAAAAAGRRRRRRNLSTRLIRTESGAKFFSREVCSACC</sequence>
<proteinExistence type="predicted"/>